<gene>
    <name evidence="2" type="ORF">BN1723_009379</name>
</gene>
<evidence type="ECO:0000313" key="3">
    <source>
        <dbReference type="Proteomes" id="UP000045706"/>
    </source>
</evidence>
<organism evidence="2 3">
    <name type="scientific">Verticillium longisporum</name>
    <name type="common">Verticillium dahliae var. longisporum</name>
    <dbReference type="NCBI Taxonomy" id="100787"/>
    <lineage>
        <taxon>Eukaryota</taxon>
        <taxon>Fungi</taxon>
        <taxon>Dikarya</taxon>
        <taxon>Ascomycota</taxon>
        <taxon>Pezizomycotina</taxon>
        <taxon>Sordariomycetes</taxon>
        <taxon>Hypocreomycetidae</taxon>
        <taxon>Glomerellales</taxon>
        <taxon>Plectosphaerellaceae</taxon>
        <taxon>Verticillium</taxon>
    </lineage>
</organism>
<feature type="region of interest" description="Disordered" evidence="1">
    <location>
        <begin position="1"/>
        <end position="47"/>
    </location>
</feature>
<dbReference type="EMBL" id="CVQI01002225">
    <property type="protein sequence ID" value="CRK11508.1"/>
    <property type="molecule type" value="Genomic_DNA"/>
</dbReference>
<proteinExistence type="predicted"/>
<dbReference type="AlphaFoldDB" id="A0A0G4KP06"/>
<accession>A0A0G4KP06</accession>
<feature type="region of interest" description="Disordered" evidence="1">
    <location>
        <begin position="248"/>
        <end position="281"/>
    </location>
</feature>
<feature type="region of interest" description="Disordered" evidence="1">
    <location>
        <begin position="132"/>
        <end position="167"/>
    </location>
</feature>
<feature type="compositionally biased region" description="Polar residues" evidence="1">
    <location>
        <begin position="1"/>
        <end position="15"/>
    </location>
</feature>
<name>A0A0G4KP06_VERLO</name>
<evidence type="ECO:0000313" key="2">
    <source>
        <dbReference type="EMBL" id="CRK11508.1"/>
    </source>
</evidence>
<sequence length="281" mass="30706">MSNRSTSGYSGTTITPNPPPRRLGPNHDEFLLSPKRLPLEHPHPQTDFSCTPTALNLMAPAISLSNPLSASSSSPSRPQPALAPRRDARASPVSVVTPSLEVDGDEAFDEELEAEFLSKIASRGQRRLKRIRDAHSDGNAANTKVPKLAEPTSPQHDDGESSQSVVATTHLSPRDLTVRHGPIQPADPDTLAASDTLEVDEGFCDENGEEYVWRHSSTELLRQPSTNGYRQLGPLRYRVSGQYTSRIQPVVRSRPRMRKRKDLPTLPDPAPAPAPANEDPN</sequence>
<feature type="compositionally biased region" description="Low complexity" evidence="1">
    <location>
        <begin position="65"/>
        <end position="83"/>
    </location>
</feature>
<evidence type="ECO:0000256" key="1">
    <source>
        <dbReference type="SAM" id="MobiDB-lite"/>
    </source>
</evidence>
<feature type="region of interest" description="Disordered" evidence="1">
    <location>
        <begin position="65"/>
        <end position="97"/>
    </location>
</feature>
<feature type="region of interest" description="Disordered" evidence="1">
    <location>
        <begin position="172"/>
        <end position="191"/>
    </location>
</feature>
<protein>
    <submittedName>
        <fullName evidence="2">Uncharacterized protein</fullName>
    </submittedName>
</protein>
<reference evidence="3" key="1">
    <citation type="submission" date="2015-05" db="EMBL/GenBank/DDBJ databases">
        <authorList>
            <person name="Fogelqvist Johan"/>
        </authorList>
    </citation>
    <scope>NUCLEOTIDE SEQUENCE [LARGE SCALE GENOMIC DNA]</scope>
</reference>
<dbReference type="Proteomes" id="UP000045706">
    <property type="component" value="Unassembled WGS sequence"/>
</dbReference>